<evidence type="ECO:0000256" key="4">
    <source>
        <dbReference type="ARBA" id="ARBA00022801"/>
    </source>
</evidence>
<dbReference type="PRINTS" id="PR00738">
    <property type="entry name" value="GLHYDRLASE20"/>
</dbReference>
<name>A0A644WT16_9ZZZZ</name>
<dbReference type="SUPFAM" id="SSF51445">
    <property type="entry name" value="(Trans)glycosidases"/>
    <property type="match status" value="1"/>
</dbReference>
<dbReference type="InterPro" id="IPR015883">
    <property type="entry name" value="Glyco_hydro_20_cat"/>
</dbReference>
<comment type="caution">
    <text evidence="8">The sequence shown here is derived from an EMBL/GenBank/DDBJ whole genome shotgun (WGS) entry which is preliminary data.</text>
</comment>
<dbReference type="InterPro" id="IPR015882">
    <property type="entry name" value="HEX_bac_N"/>
</dbReference>
<gene>
    <name evidence="8" type="primary">exoI_4</name>
    <name evidence="8" type="ORF">SDC9_51611</name>
</gene>
<dbReference type="Gene3D" id="3.30.379.10">
    <property type="entry name" value="Chitobiase/beta-hexosaminidase domain 2-like"/>
    <property type="match status" value="1"/>
</dbReference>
<dbReference type="PANTHER" id="PTHR22600">
    <property type="entry name" value="BETA-HEXOSAMINIDASE"/>
    <property type="match status" value="1"/>
</dbReference>
<dbReference type="GO" id="GO:0005975">
    <property type="term" value="P:carbohydrate metabolic process"/>
    <property type="evidence" value="ECO:0007669"/>
    <property type="project" value="InterPro"/>
</dbReference>
<proteinExistence type="inferred from homology"/>
<evidence type="ECO:0000259" key="6">
    <source>
        <dbReference type="Pfam" id="PF00728"/>
    </source>
</evidence>
<protein>
    <recommendedName>
        <fullName evidence="3">beta-N-acetylhexosaminidase</fullName>
        <ecNumber evidence="3">3.2.1.52</ecNumber>
    </recommendedName>
</protein>
<dbReference type="SUPFAM" id="SSF55545">
    <property type="entry name" value="beta-N-acetylhexosaminidase-like domain"/>
    <property type="match status" value="1"/>
</dbReference>
<organism evidence="8">
    <name type="scientific">bioreactor metagenome</name>
    <dbReference type="NCBI Taxonomy" id="1076179"/>
    <lineage>
        <taxon>unclassified sequences</taxon>
        <taxon>metagenomes</taxon>
        <taxon>ecological metagenomes</taxon>
    </lineage>
</organism>
<dbReference type="GO" id="GO:0030203">
    <property type="term" value="P:glycosaminoglycan metabolic process"/>
    <property type="evidence" value="ECO:0007669"/>
    <property type="project" value="TreeGrafter"/>
</dbReference>
<dbReference type="InterPro" id="IPR025705">
    <property type="entry name" value="Beta_hexosaminidase_sua/sub"/>
</dbReference>
<dbReference type="PIRSF" id="PIRSF001093">
    <property type="entry name" value="B-hxosamndse_ab_euk"/>
    <property type="match status" value="1"/>
</dbReference>
<evidence type="ECO:0000256" key="5">
    <source>
        <dbReference type="ARBA" id="ARBA00023295"/>
    </source>
</evidence>
<comment type="similarity">
    <text evidence="2">Belongs to the glycosyl hydrolase 20 family.</text>
</comment>
<keyword evidence="5 8" id="KW-0326">Glycosidase</keyword>
<dbReference type="InterPro" id="IPR017853">
    <property type="entry name" value="GH"/>
</dbReference>
<evidence type="ECO:0000256" key="3">
    <source>
        <dbReference type="ARBA" id="ARBA00012663"/>
    </source>
</evidence>
<sequence>MSVQIIPQPNKIKMYQQSFIIGPNSAICYQGESYAGEFLCDLLGLAHKKTGDINLVIDDTIRHEEGYFLKISEDGIMIRAKTDQGLFYGVQSLRQLLPASIEQNGICSEIQVAQAEVDDEPRFRYRGFMLDSVRHFFSVETILGLIDLLALHKLNKFHWHLSDDQGFRIDIEKFPKLSEISSKRKETQCKGFVLPWTKRLDHTPYFGIYTKEQIRQVVAYAKKRYIDVIPEIDMPGHFLAALAAYPEFSCTGGPFEVRTGWGISKDVLCVGKPQSLQFVKEILREVIELFPYKHIHIGGDETPYDRWKKCPDCQRLRAAQGFQKNSELQRYFASEIVSFLKNEGCEVVAWDEILKEGTFPEVTIQNWSLTGGKRIIRGIKEGQKCIVSNATKYYLDYPFHVFPLRSTYTFNPELEGLSKPDAQNILGIEAPLWTEAVDSALRIHWQMFPRLTAVSESAWTLEENKSFESFLTRLEYMNKRYDALGVNYAAKASYRYDGKPRILKVFLAPDHVATLEYQKYYMTKE</sequence>
<comment type="catalytic activity">
    <reaction evidence="1">
        <text>Hydrolysis of terminal non-reducing N-acetyl-D-hexosamine residues in N-acetyl-beta-D-hexosaminides.</text>
        <dbReference type="EC" id="3.2.1.52"/>
    </reaction>
</comment>
<dbReference type="Gene3D" id="3.20.20.80">
    <property type="entry name" value="Glycosidases"/>
    <property type="match status" value="1"/>
</dbReference>
<accession>A0A644WT16</accession>
<dbReference type="CDD" id="cd06563">
    <property type="entry name" value="GH20_chitobiase-like"/>
    <property type="match status" value="1"/>
</dbReference>
<dbReference type="GO" id="GO:0016020">
    <property type="term" value="C:membrane"/>
    <property type="evidence" value="ECO:0007669"/>
    <property type="project" value="TreeGrafter"/>
</dbReference>
<dbReference type="InterPro" id="IPR029018">
    <property type="entry name" value="Hex-like_dom2"/>
</dbReference>
<feature type="domain" description="Glycoside hydrolase family 20 catalytic" evidence="6">
    <location>
        <begin position="123"/>
        <end position="460"/>
    </location>
</feature>
<evidence type="ECO:0000313" key="8">
    <source>
        <dbReference type="EMBL" id="MPM05323.1"/>
    </source>
</evidence>
<feature type="domain" description="Beta-hexosaminidase bacterial type N-terminal" evidence="7">
    <location>
        <begin position="4"/>
        <end position="119"/>
    </location>
</feature>
<dbReference type="GO" id="GO:0004563">
    <property type="term" value="F:beta-N-acetylhexosaminidase activity"/>
    <property type="evidence" value="ECO:0007669"/>
    <property type="project" value="UniProtKB-EC"/>
</dbReference>
<evidence type="ECO:0000259" key="7">
    <source>
        <dbReference type="Pfam" id="PF02838"/>
    </source>
</evidence>
<dbReference type="EC" id="3.2.1.52" evidence="3"/>
<dbReference type="PANTHER" id="PTHR22600:SF57">
    <property type="entry name" value="BETA-N-ACETYLHEXOSAMINIDASE"/>
    <property type="match status" value="1"/>
</dbReference>
<reference evidence="8" key="1">
    <citation type="submission" date="2019-08" db="EMBL/GenBank/DDBJ databases">
        <authorList>
            <person name="Kucharzyk K."/>
            <person name="Murdoch R.W."/>
            <person name="Higgins S."/>
            <person name="Loffler F."/>
        </authorList>
    </citation>
    <scope>NUCLEOTIDE SEQUENCE</scope>
</reference>
<dbReference type="AlphaFoldDB" id="A0A644WT16"/>
<dbReference type="Pfam" id="PF00728">
    <property type="entry name" value="Glyco_hydro_20"/>
    <property type="match status" value="1"/>
</dbReference>
<dbReference type="Pfam" id="PF02838">
    <property type="entry name" value="Glyco_hydro_20b"/>
    <property type="match status" value="1"/>
</dbReference>
<evidence type="ECO:0000256" key="1">
    <source>
        <dbReference type="ARBA" id="ARBA00001231"/>
    </source>
</evidence>
<keyword evidence="4 8" id="KW-0378">Hydrolase</keyword>
<evidence type="ECO:0000256" key="2">
    <source>
        <dbReference type="ARBA" id="ARBA00006285"/>
    </source>
</evidence>
<dbReference type="EMBL" id="VSSQ01001121">
    <property type="protein sequence ID" value="MPM05323.1"/>
    <property type="molecule type" value="Genomic_DNA"/>
</dbReference>